<evidence type="ECO:0000313" key="3">
    <source>
        <dbReference type="Proteomes" id="UP000009170"/>
    </source>
</evidence>
<dbReference type="AlphaFoldDB" id="A0A090M8U7"/>
<proteinExistence type="predicted"/>
<reference evidence="3" key="1">
    <citation type="journal article" date="2006" name="Proc. Natl. Acad. Sci. U.S.A.">
        <title>Genome analysis of the smallest free-living eukaryote Ostreococcus tauri unveils many unique features.</title>
        <authorList>
            <person name="Derelle E."/>
            <person name="Ferraz C."/>
            <person name="Rombauts S."/>
            <person name="Rouze P."/>
            <person name="Worden A.Z."/>
            <person name="Robbens S."/>
            <person name="Partensky F."/>
            <person name="Degroeve S."/>
            <person name="Echeynie S."/>
            <person name="Cooke R."/>
            <person name="Saeys Y."/>
            <person name="Wuyts J."/>
            <person name="Jabbari K."/>
            <person name="Bowler C."/>
            <person name="Panaud O."/>
            <person name="Piegu B."/>
            <person name="Ball S.G."/>
            <person name="Ral J.-P."/>
            <person name="Bouget F.-Y."/>
            <person name="Piganeau G."/>
            <person name="De Baets B."/>
            <person name="Picard A."/>
            <person name="Delseny M."/>
            <person name="Demaille J."/>
            <person name="Van de Peer Y."/>
            <person name="Moreau H."/>
        </authorList>
    </citation>
    <scope>NUCLEOTIDE SEQUENCE [LARGE SCALE GENOMIC DNA]</scope>
    <source>
        <strain evidence="3">OTTH 0595 / CCAP 157/2 / RCC745</strain>
    </source>
</reference>
<keyword evidence="3" id="KW-1185">Reference proteome</keyword>
<dbReference type="RefSeq" id="XP_022841024.1">
    <property type="nucleotide sequence ID" value="XM_022983626.1"/>
</dbReference>
<dbReference type="EMBL" id="CAID01000008">
    <property type="protein sequence ID" value="CEG01549.1"/>
    <property type="molecule type" value="Genomic_DNA"/>
</dbReference>
<comment type="caution">
    <text evidence="2">The sequence shown here is derived from an EMBL/GenBank/DDBJ whole genome shotgun (WGS) entry which is preliminary data.</text>
</comment>
<gene>
    <name evidence="2" type="ORF">OT_ostta08g03150</name>
</gene>
<dbReference type="InParanoid" id="A0A090M8U7"/>
<evidence type="ECO:0000313" key="2">
    <source>
        <dbReference type="EMBL" id="CEG01549.1"/>
    </source>
</evidence>
<dbReference type="Proteomes" id="UP000009170">
    <property type="component" value="Unassembled WGS sequence"/>
</dbReference>
<sequence>MATVDSSKPTRTKWTACSFHHVPYGSGISVSPRRVVKSTGTFPRDASSPSPVRGADRVDVHRRAPNSGSGMKRIRTPISMTTLTVRGSDRIVLANGLRMPVNNVVIALQPKP</sequence>
<organism evidence="2 3">
    <name type="scientific">Ostreococcus tauri</name>
    <name type="common">Marine green alga</name>
    <dbReference type="NCBI Taxonomy" id="70448"/>
    <lineage>
        <taxon>Eukaryota</taxon>
        <taxon>Viridiplantae</taxon>
        <taxon>Chlorophyta</taxon>
        <taxon>Mamiellophyceae</taxon>
        <taxon>Mamiellales</taxon>
        <taxon>Bathycoccaceae</taxon>
        <taxon>Ostreococcus</taxon>
    </lineage>
</organism>
<reference evidence="2 3" key="2">
    <citation type="journal article" date="2014" name="BMC Genomics">
        <title>An improved genome of the model marine alga Ostreococcus tauri unfolds by assessing Illumina de novo assemblies.</title>
        <authorList>
            <person name="Blanc-Mathieu R."/>
            <person name="Verhelst B."/>
            <person name="Derelle E."/>
            <person name="Rombauts S."/>
            <person name="Bouget F.Y."/>
            <person name="Carre I."/>
            <person name="Chateau A."/>
            <person name="Eyre-Walker A."/>
            <person name="Grimsley N."/>
            <person name="Moreau H."/>
            <person name="Piegu B."/>
            <person name="Rivals E."/>
            <person name="Schackwitz W."/>
            <person name="Van de Peer Y."/>
            <person name="Piganeau G."/>
        </authorList>
    </citation>
    <scope>NUCLEOTIDE SEQUENCE [LARGE SCALE GENOMIC DNA]</scope>
    <source>
        <strain evidence="3">OTTH 0595 / CCAP 157/2 / RCC745</strain>
    </source>
</reference>
<accession>A0A090M8U7</accession>
<feature type="region of interest" description="Disordered" evidence="1">
    <location>
        <begin position="36"/>
        <end position="78"/>
    </location>
</feature>
<evidence type="ECO:0000256" key="1">
    <source>
        <dbReference type="SAM" id="MobiDB-lite"/>
    </source>
</evidence>
<name>A0A090M8U7_OSTTA</name>
<protein>
    <submittedName>
        <fullName evidence="2">Unnamed product</fullName>
    </submittedName>
</protein>
<dbReference type="KEGG" id="ota:OT_ostta08g03150"/>
<dbReference type="GeneID" id="34946069"/>